<protein>
    <submittedName>
        <fullName evidence="3">Glycosyltransferase family 4 protein</fullName>
    </submittedName>
</protein>
<feature type="domain" description="Glycosyl transferase family 1" evidence="2">
    <location>
        <begin position="193"/>
        <end position="344"/>
    </location>
</feature>
<evidence type="ECO:0000256" key="1">
    <source>
        <dbReference type="ARBA" id="ARBA00022679"/>
    </source>
</evidence>
<evidence type="ECO:0000259" key="2">
    <source>
        <dbReference type="Pfam" id="PF00534"/>
    </source>
</evidence>
<dbReference type="AlphaFoldDB" id="A0AA40SZ33"/>
<dbReference type="Gene3D" id="3.40.50.2000">
    <property type="entry name" value="Glycogen Phosphorylase B"/>
    <property type="match status" value="2"/>
</dbReference>
<dbReference type="PANTHER" id="PTHR46401">
    <property type="entry name" value="GLYCOSYLTRANSFERASE WBBK-RELATED"/>
    <property type="match status" value="1"/>
</dbReference>
<accession>A0AA40SZ33</accession>
<name>A0AA40SZ33_9NOST</name>
<sequence>MQKLLKKGTLNLWFPNLFEFKGGIQVYLQNILETIQERLPNSSLWILDKLDKDKPKDKFNSNNYSFFFSGHLPKYLRTQHFAFNLIKTAILSQPKFILCGHINFAPVALLIRRLTGIPYGVIVYGVDAWEIQNKWQIKALHAAEIVISISMYTRDRLINEQNLPTDKIKILPVTFDENRFQPSSKPKYLLERYGLRSNQPIIFTVTRLSSEDGYKGYDKIIQALPKIKSQIPDVHYILGGKGDDQPRIEQLIAQLNLQDSVTLAGFIPDSELCDFYNLCDVFAMPSRGEGFGIVYLEALACGKPTVGGNQDGAIDALCQGELGALVDPLDVNAIAQTLIQILQGTYPNPLIYQPDALRQKAIDKFGFEQFKQTLTKLMHHFFAIPE</sequence>
<dbReference type="PANTHER" id="PTHR46401:SF2">
    <property type="entry name" value="GLYCOSYLTRANSFERASE WBBK-RELATED"/>
    <property type="match status" value="1"/>
</dbReference>
<dbReference type="Proteomes" id="UP001165986">
    <property type="component" value="Unassembled WGS sequence"/>
</dbReference>
<evidence type="ECO:0000313" key="3">
    <source>
        <dbReference type="EMBL" id="MBD6617936.1"/>
    </source>
</evidence>
<keyword evidence="4" id="KW-1185">Reference proteome</keyword>
<dbReference type="GO" id="GO:0009103">
    <property type="term" value="P:lipopolysaccharide biosynthetic process"/>
    <property type="evidence" value="ECO:0007669"/>
    <property type="project" value="TreeGrafter"/>
</dbReference>
<dbReference type="Pfam" id="PF00534">
    <property type="entry name" value="Glycos_transf_1"/>
    <property type="match status" value="1"/>
</dbReference>
<keyword evidence="1" id="KW-0808">Transferase</keyword>
<dbReference type="InterPro" id="IPR001296">
    <property type="entry name" value="Glyco_trans_1"/>
</dbReference>
<reference evidence="3" key="1">
    <citation type="submission" date="2019-07" db="EMBL/GenBank/DDBJ databases">
        <title>Toxilogical consequences of a new and cryptic species of cyanobacteria (Komarekiella delphini-convector) recovered from the epidermis of a bottlenose dolphin and 1500 ft. in the air.</title>
        <authorList>
            <person name="Brown A.O."/>
            <person name="Dvorak P."/>
            <person name="Villanueva C.D."/>
            <person name="Foss A.J."/>
            <person name="Garvey A.D."/>
            <person name="Gibson Q.A."/>
            <person name="Johansen J.R."/>
            <person name="Casamatta D.A."/>
        </authorList>
    </citation>
    <scope>NUCLEOTIDE SEQUENCE</scope>
    <source>
        <strain evidence="3">SJRDD-AB1</strain>
    </source>
</reference>
<organism evidence="3 4">
    <name type="scientific">Komarekiella delphini-convector SJRDD-AB1</name>
    <dbReference type="NCBI Taxonomy" id="2593771"/>
    <lineage>
        <taxon>Bacteria</taxon>
        <taxon>Bacillati</taxon>
        <taxon>Cyanobacteriota</taxon>
        <taxon>Cyanophyceae</taxon>
        <taxon>Nostocales</taxon>
        <taxon>Nostocaceae</taxon>
        <taxon>Komarekiella</taxon>
        <taxon>Komarekiella delphini-convector</taxon>
    </lineage>
</organism>
<dbReference type="SUPFAM" id="SSF53756">
    <property type="entry name" value="UDP-Glycosyltransferase/glycogen phosphorylase"/>
    <property type="match status" value="1"/>
</dbReference>
<dbReference type="RefSeq" id="WP_191759150.1">
    <property type="nucleotide sequence ID" value="NZ_VJXY01000021.1"/>
</dbReference>
<comment type="caution">
    <text evidence="3">The sequence shown here is derived from an EMBL/GenBank/DDBJ whole genome shotgun (WGS) entry which is preliminary data.</text>
</comment>
<dbReference type="GO" id="GO:0016757">
    <property type="term" value="F:glycosyltransferase activity"/>
    <property type="evidence" value="ECO:0007669"/>
    <property type="project" value="InterPro"/>
</dbReference>
<gene>
    <name evidence="3" type="ORF">FNW02_19430</name>
</gene>
<dbReference type="EMBL" id="VJXY01000021">
    <property type="protein sequence ID" value="MBD6617936.1"/>
    <property type="molecule type" value="Genomic_DNA"/>
</dbReference>
<proteinExistence type="predicted"/>
<evidence type="ECO:0000313" key="4">
    <source>
        <dbReference type="Proteomes" id="UP001165986"/>
    </source>
</evidence>